<proteinExistence type="predicted"/>
<protein>
    <submittedName>
        <fullName evidence="1">Codanin 1</fullName>
    </submittedName>
</protein>
<gene>
    <name evidence="1" type="ORF">FKW44_016880</name>
</gene>
<accession>A0A7T8H2E2</accession>
<organism evidence="1 2">
    <name type="scientific">Caligus rogercresseyi</name>
    <name type="common">Sea louse</name>
    <dbReference type="NCBI Taxonomy" id="217165"/>
    <lineage>
        <taxon>Eukaryota</taxon>
        <taxon>Metazoa</taxon>
        <taxon>Ecdysozoa</taxon>
        <taxon>Arthropoda</taxon>
        <taxon>Crustacea</taxon>
        <taxon>Multicrustacea</taxon>
        <taxon>Hexanauplia</taxon>
        <taxon>Copepoda</taxon>
        <taxon>Siphonostomatoida</taxon>
        <taxon>Caligidae</taxon>
        <taxon>Caligus</taxon>
    </lineage>
</organism>
<keyword evidence="2" id="KW-1185">Reference proteome</keyword>
<dbReference type="PANTHER" id="PTHR28678:SF1">
    <property type="entry name" value="CODANIN-1"/>
    <property type="match status" value="1"/>
</dbReference>
<dbReference type="EMBL" id="CP045900">
    <property type="protein sequence ID" value="QQP42269.1"/>
    <property type="molecule type" value="Genomic_DNA"/>
</dbReference>
<dbReference type="PANTHER" id="PTHR28678">
    <property type="entry name" value="CODANIN-1"/>
    <property type="match status" value="1"/>
</dbReference>
<dbReference type="AlphaFoldDB" id="A0A7T8H2E2"/>
<evidence type="ECO:0000313" key="2">
    <source>
        <dbReference type="Proteomes" id="UP000595437"/>
    </source>
</evidence>
<dbReference type="GO" id="GO:0005634">
    <property type="term" value="C:nucleus"/>
    <property type="evidence" value="ECO:0007669"/>
    <property type="project" value="TreeGrafter"/>
</dbReference>
<name>A0A7T8H2E2_CALRO</name>
<sequence>MDNPRLEAFVPELKPRLAQIYERKKMSLHSTSLRGGSLLMGDSSASCQSVRFQSETDNRANFPSAQSFQYFRKQRDLFYEILRDSEQEERTGKTPDTKKKIKLKVDNLLASSSPHPVNLIHLARLFQSQLIQTCSSYLMNGYLPEESALADTLDEMQELKLIDPLKYNRLQTRFTTPSMFGGPCPKPDFSGPQEFFRDFIANCNNHQFMEHLKVSLAGNIMELNASSSFSPWDKADPRSLCLLEEEVMESVTSLRILGSTWGT</sequence>
<dbReference type="OrthoDB" id="20982at2759"/>
<evidence type="ECO:0000313" key="1">
    <source>
        <dbReference type="EMBL" id="QQP42269.1"/>
    </source>
</evidence>
<dbReference type="InterPro" id="IPR040031">
    <property type="entry name" value="Codanin-1"/>
</dbReference>
<dbReference type="Proteomes" id="UP000595437">
    <property type="component" value="Chromosome 11"/>
</dbReference>
<reference evidence="2" key="1">
    <citation type="submission" date="2021-01" db="EMBL/GenBank/DDBJ databases">
        <title>Caligus Genome Assembly.</title>
        <authorList>
            <person name="Gallardo-Escarate C."/>
        </authorList>
    </citation>
    <scope>NUCLEOTIDE SEQUENCE [LARGE SCALE GENOMIC DNA]</scope>
</reference>
<dbReference type="GO" id="GO:0006325">
    <property type="term" value="P:chromatin organization"/>
    <property type="evidence" value="ECO:0007669"/>
    <property type="project" value="TreeGrafter"/>
</dbReference>